<dbReference type="SUPFAM" id="SSF88713">
    <property type="entry name" value="Glycoside hydrolase/deacetylase"/>
    <property type="match status" value="1"/>
</dbReference>
<dbReference type="CDD" id="cd10917">
    <property type="entry name" value="CE4_NodB_like_6s_7s"/>
    <property type="match status" value="1"/>
</dbReference>
<dbReference type="InterPro" id="IPR006311">
    <property type="entry name" value="TAT_signal"/>
</dbReference>
<dbReference type="PANTHER" id="PTHR10587">
    <property type="entry name" value="GLYCOSYL TRANSFERASE-RELATED"/>
    <property type="match status" value="1"/>
</dbReference>
<dbReference type="InterPro" id="IPR011330">
    <property type="entry name" value="Glyco_hydro/deAcase_b/a-brl"/>
</dbReference>
<sequence length="267" mass="28861">MGLSRRKFLTGAAFTAAGAVGGALGVPLARKALALDKPALGGGYASAADVLTAARSPSTTITYFVKTQEPVVAFTFDDGPGPRWTPMVLDALDEWQVPATFFMVGRNLATHARLVRGRLDRHEVGNHTWSHADLATLDRKRVTEELERGHDTIERITGRAPTLLRPPYGHLGGSTVLAADSMNYHIVLWSHQMRERNFRRDPQAQARDIIDSVTPGSIVLAHDIGAARRLVALRQLGNMFAGLKARGFRFATVSELMTLGGAGSTTP</sequence>
<dbReference type="PROSITE" id="PS51318">
    <property type="entry name" value="TAT"/>
    <property type="match status" value="1"/>
</dbReference>
<dbReference type="PROSITE" id="PS51677">
    <property type="entry name" value="NODB"/>
    <property type="match status" value="1"/>
</dbReference>
<dbReference type="PANTHER" id="PTHR10587:SF137">
    <property type="entry name" value="4-DEOXY-4-FORMAMIDO-L-ARABINOSE-PHOSPHOUNDECAPRENOL DEFORMYLASE ARND-RELATED"/>
    <property type="match status" value="1"/>
</dbReference>
<evidence type="ECO:0000259" key="1">
    <source>
        <dbReference type="PROSITE" id="PS51677"/>
    </source>
</evidence>
<dbReference type="Gene3D" id="3.20.20.370">
    <property type="entry name" value="Glycoside hydrolase/deacetylase"/>
    <property type="match status" value="1"/>
</dbReference>
<reference evidence="2" key="1">
    <citation type="submission" date="2021-01" db="EMBL/GenBank/DDBJ databases">
        <title>Whole genome shotgun sequence of Virgisporangium aliadipatigenens NBRC 105644.</title>
        <authorList>
            <person name="Komaki H."/>
            <person name="Tamura T."/>
        </authorList>
    </citation>
    <scope>NUCLEOTIDE SEQUENCE</scope>
    <source>
        <strain evidence="2">NBRC 105644</strain>
    </source>
</reference>
<dbReference type="Pfam" id="PF01522">
    <property type="entry name" value="Polysacc_deac_1"/>
    <property type="match status" value="1"/>
</dbReference>
<feature type="domain" description="NodB homology" evidence="1">
    <location>
        <begin position="70"/>
        <end position="251"/>
    </location>
</feature>
<dbReference type="InterPro" id="IPR002509">
    <property type="entry name" value="NODB_dom"/>
</dbReference>
<dbReference type="EMBL" id="BOPF01000009">
    <property type="protein sequence ID" value="GIJ46198.1"/>
    <property type="molecule type" value="Genomic_DNA"/>
</dbReference>
<dbReference type="Proteomes" id="UP000619260">
    <property type="component" value="Unassembled WGS sequence"/>
</dbReference>
<evidence type="ECO:0000313" key="3">
    <source>
        <dbReference type="Proteomes" id="UP000619260"/>
    </source>
</evidence>
<evidence type="ECO:0000313" key="2">
    <source>
        <dbReference type="EMBL" id="GIJ46198.1"/>
    </source>
</evidence>
<proteinExistence type="predicted"/>
<accession>A0A8J4DQX9</accession>
<protein>
    <recommendedName>
        <fullName evidence="1">NodB homology domain-containing protein</fullName>
    </recommendedName>
</protein>
<dbReference type="RefSeq" id="WP_239152942.1">
    <property type="nucleotide sequence ID" value="NZ_BOPF01000009.1"/>
</dbReference>
<dbReference type="GO" id="GO:0016810">
    <property type="term" value="F:hydrolase activity, acting on carbon-nitrogen (but not peptide) bonds"/>
    <property type="evidence" value="ECO:0007669"/>
    <property type="project" value="InterPro"/>
</dbReference>
<comment type="caution">
    <text evidence="2">The sequence shown here is derived from an EMBL/GenBank/DDBJ whole genome shotgun (WGS) entry which is preliminary data.</text>
</comment>
<name>A0A8J4DQX9_9ACTN</name>
<dbReference type="GO" id="GO:0005975">
    <property type="term" value="P:carbohydrate metabolic process"/>
    <property type="evidence" value="ECO:0007669"/>
    <property type="project" value="InterPro"/>
</dbReference>
<gene>
    <name evidence="2" type="ORF">Val02_30840</name>
</gene>
<keyword evidence="3" id="KW-1185">Reference proteome</keyword>
<organism evidence="2 3">
    <name type="scientific">Virgisporangium aliadipatigenens</name>
    <dbReference type="NCBI Taxonomy" id="741659"/>
    <lineage>
        <taxon>Bacteria</taxon>
        <taxon>Bacillati</taxon>
        <taxon>Actinomycetota</taxon>
        <taxon>Actinomycetes</taxon>
        <taxon>Micromonosporales</taxon>
        <taxon>Micromonosporaceae</taxon>
        <taxon>Virgisporangium</taxon>
    </lineage>
</organism>
<dbReference type="InterPro" id="IPR050248">
    <property type="entry name" value="Polysacc_deacetylase_ArnD"/>
</dbReference>
<dbReference type="InterPro" id="IPR019546">
    <property type="entry name" value="TAT_signal_bac_arc"/>
</dbReference>
<dbReference type="NCBIfam" id="TIGR01409">
    <property type="entry name" value="TAT_signal_seq"/>
    <property type="match status" value="1"/>
</dbReference>
<dbReference type="AlphaFoldDB" id="A0A8J4DQX9"/>